<dbReference type="Proteomes" id="UP000807353">
    <property type="component" value="Unassembled WGS sequence"/>
</dbReference>
<dbReference type="EMBL" id="MU150249">
    <property type="protein sequence ID" value="KAF9465138.1"/>
    <property type="molecule type" value="Genomic_DNA"/>
</dbReference>
<dbReference type="AlphaFoldDB" id="A0A9P5Y883"/>
<evidence type="ECO:0000313" key="2">
    <source>
        <dbReference type="Proteomes" id="UP000807353"/>
    </source>
</evidence>
<protein>
    <submittedName>
        <fullName evidence="1">Uncharacterized protein</fullName>
    </submittedName>
</protein>
<sequence length="52" mass="5864">MLNMASPSSMIDHIGVCQRLYLPLEHQVRNQDIEAEVQKEKPHVAFCGGTKL</sequence>
<keyword evidence="2" id="KW-1185">Reference proteome</keyword>
<name>A0A9P5Y883_9AGAR</name>
<organism evidence="1 2">
    <name type="scientific">Collybia nuda</name>
    <dbReference type="NCBI Taxonomy" id="64659"/>
    <lineage>
        <taxon>Eukaryota</taxon>
        <taxon>Fungi</taxon>
        <taxon>Dikarya</taxon>
        <taxon>Basidiomycota</taxon>
        <taxon>Agaricomycotina</taxon>
        <taxon>Agaricomycetes</taxon>
        <taxon>Agaricomycetidae</taxon>
        <taxon>Agaricales</taxon>
        <taxon>Tricholomatineae</taxon>
        <taxon>Clitocybaceae</taxon>
        <taxon>Collybia</taxon>
    </lineage>
</organism>
<reference evidence="1" key="1">
    <citation type="submission" date="2020-11" db="EMBL/GenBank/DDBJ databases">
        <authorList>
            <consortium name="DOE Joint Genome Institute"/>
            <person name="Ahrendt S."/>
            <person name="Riley R."/>
            <person name="Andreopoulos W."/>
            <person name="Labutti K."/>
            <person name="Pangilinan J."/>
            <person name="Ruiz-Duenas F.J."/>
            <person name="Barrasa J.M."/>
            <person name="Sanchez-Garcia M."/>
            <person name="Camarero S."/>
            <person name="Miyauchi S."/>
            <person name="Serrano A."/>
            <person name="Linde D."/>
            <person name="Babiker R."/>
            <person name="Drula E."/>
            <person name="Ayuso-Fernandez I."/>
            <person name="Pacheco R."/>
            <person name="Padilla G."/>
            <person name="Ferreira P."/>
            <person name="Barriuso J."/>
            <person name="Kellner H."/>
            <person name="Castanera R."/>
            <person name="Alfaro M."/>
            <person name="Ramirez L."/>
            <person name="Pisabarro A.G."/>
            <person name="Kuo A."/>
            <person name="Tritt A."/>
            <person name="Lipzen A."/>
            <person name="He G."/>
            <person name="Yan M."/>
            <person name="Ng V."/>
            <person name="Cullen D."/>
            <person name="Martin F."/>
            <person name="Rosso M.-N."/>
            <person name="Henrissat B."/>
            <person name="Hibbett D."/>
            <person name="Martinez A.T."/>
            <person name="Grigoriev I.V."/>
        </authorList>
    </citation>
    <scope>NUCLEOTIDE SEQUENCE</scope>
    <source>
        <strain evidence="1">CBS 247.69</strain>
    </source>
</reference>
<proteinExistence type="predicted"/>
<gene>
    <name evidence="1" type="ORF">BDZ94DRAFT_1254626</name>
</gene>
<evidence type="ECO:0000313" key="1">
    <source>
        <dbReference type="EMBL" id="KAF9465138.1"/>
    </source>
</evidence>
<comment type="caution">
    <text evidence="1">The sequence shown here is derived from an EMBL/GenBank/DDBJ whole genome shotgun (WGS) entry which is preliminary data.</text>
</comment>
<accession>A0A9P5Y883</accession>